<dbReference type="AlphaFoldDB" id="A0A7J8JXQ7"/>
<dbReference type="Proteomes" id="UP000550707">
    <property type="component" value="Unassembled WGS sequence"/>
</dbReference>
<keyword evidence="2" id="KW-1185">Reference proteome</keyword>
<name>A0A7J8JXQ7_MOLMO</name>
<organism evidence="1 2">
    <name type="scientific">Molossus molossus</name>
    <name type="common">Pallas' mastiff bat</name>
    <name type="synonym">Vespertilio molossus</name>
    <dbReference type="NCBI Taxonomy" id="27622"/>
    <lineage>
        <taxon>Eukaryota</taxon>
        <taxon>Metazoa</taxon>
        <taxon>Chordata</taxon>
        <taxon>Craniata</taxon>
        <taxon>Vertebrata</taxon>
        <taxon>Euteleostomi</taxon>
        <taxon>Mammalia</taxon>
        <taxon>Eutheria</taxon>
        <taxon>Laurasiatheria</taxon>
        <taxon>Chiroptera</taxon>
        <taxon>Yangochiroptera</taxon>
        <taxon>Molossidae</taxon>
        <taxon>Molossus</taxon>
    </lineage>
</organism>
<dbReference type="InParanoid" id="A0A7J8JXQ7"/>
<sequence>MKTTLPPQGHWAFGKLVDADLPVEGLVGEALRGRNCTSRERQSWKQACAGGGWVWRCAPRETASTTWSGRGGIGAVASPRVDVGESLVGESLNGSKMRFLLPPGFLTSCVRVVPAPPPRKESVGMCA</sequence>
<accession>A0A7J8JXQ7</accession>
<comment type="caution">
    <text evidence="1">The sequence shown here is derived from an EMBL/GenBank/DDBJ whole genome shotgun (WGS) entry which is preliminary data.</text>
</comment>
<evidence type="ECO:0000313" key="2">
    <source>
        <dbReference type="Proteomes" id="UP000550707"/>
    </source>
</evidence>
<protein>
    <submittedName>
        <fullName evidence="1">Uncharacterized protein</fullName>
    </submittedName>
</protein>
<proteinExistence type="predicted"/>
<gene>
    <name evidence="1" type="ORF">HJG59_007929</name>
</gene>
<reference evidence="1 2" key="1">
    <citation type="journal article" date="2020" name="Nature">
        <title>Six reference-quality genomes reveal evolution of bat adaptations.</title>
        <authorList>
            <person name="Jebb D."/>
            <person name="Huang Z."/>
            <person name="Pippel M."/>
            <person name="Hughes G.M."/>
            <person name="Lavrichenko K."/>
            <person name="Devanna P."/>
            <person name="Winkler S."/>
            <person name="Jermiin L.S."/>
            <person name="Skirmuntt E.C."/>
            <person name="Katzourakis A."/>
            <person name="Burkitt-Gray L."/>
            <person name="Ray D.A."/>
            <person name="Sullivan K.A.M."/>
            <person name="Roscito J.G."/>
            <person name="Kirilenko B.M."/>
            <person name="Davalos L.M."/>
            <person name="Corthals A.P."/>
            <person name="Power M.L."/>
            <person name="Jones G."/>
            <person name="Ransome R.D."/>
            <person name="Dechmann D.K.N."/>
            <person name="Locatelli A.G."/>
            <person name="Puechmaille S.J."/>
            <person name="Fedrigo O."/>
            <person name="Jarvis E.D."/>
            <person name="Hiller M."/>
            <person name="Vernes S.C."/>
            <person name="Myers E.W."/>
            <person name="Teeling E.C."/>
        </authorList>
    </citation>
    <scope>NUCLEOTIDE SEQUENCE [LARGE SCALE GENOMIC DNA]</scope>
    <source>
        <strain evidence="1">MMolMol1</strain>
        <tissue evidence="1">Muscle</tissue>
    </source>
</reference>
<dbReference type="EMBL" id="JACASF010000001">
    <property type="protein sequence ID" value="KAF6500902.1"/>
    <property type="molecule type" value="Genomic_DNA"/>
</dbReference>
<evidence type="ECO:0000313" key="1">
    <source>
        <dbReference type="EMBL" id="KAF6500902.1"/>
    </source>
</evidence>